<keyword evidence="1" id="KW-0472">Membrane</keyword>
<dbReference type="Proteomes" id="UP000034195">
    <property type="component" value="Unassembled WGS sequence"/>
</dbReference>
<proteinExistence type="predicted"/>
<dbReference type="EMBL" id="JJPG01000029">
    <property type="protein sequence ID" value="KKG55114.1"/>
    <property type="molecule type" value="Genomic_DNA"/>
</dbReference>
<evidence type="ECO:0000313" key="4">
    <source>
        <dbReference type="EMBL" id="KKG40803.1"/>
    </source>
</evidence>
<dbReference type="Proteomes" id="UP000034151">
    <property type="component" value="Unassembled WGS sequence"/>
</dbReference>
<feature type="transmembrane region" description="Helical" evidence="1">
    <location>
        <begin position="20"/>
        <end position="36"/>
    </location>
</feature>
<evidence type="ECO:0000313" key="12">
    <source>
        <dbReference type="Proteomes" id="UP000034195"/>
    </source>
</evidence>
<keyword evidence="1" id="KW-1133">Transmembrane helix</keyword>
<organism evidence="9 17">
    <name type="scientific">Methanosarcina mazei</name>
    <name type="common">Methanosarcina frisia</name>
    <dbReference type="NCBI Taxonomy" id="2209"/>
    <lineage>
        <taxon>Archaea</taxon>
        <taxon>Methanobacteriati</taxon>
        <taxon>Methanobacteriota</taxon>
        <taxon>Stenosarchaea group</taxon>
        <taxon>Methanomicrobia</taxon>
        <taxon>Methanosarcinales</taxon>
        <taxon>Methanosarcinaceae</taxon>
        <taxon>Methanosarcina</taxon>
    </lineage>
</organism>
<evidence type="ECO:0000313" key="3">
    <source>
        <dbReference type="EMBL" id="KKG36530.1"/>
    </source>
</evidence>
<dbReference type="EMBL" id="JJPF01000076">
    <property type="protein sequence ID" value="KKG42785.1"/>
    <property type="molecule type" value="Genomic_DNA"/>
</dbReference>
<dbReference type="Gene3D" id="3.40.50.10770">
    <property type="entry name" value="Hypothetical protein VC1899 like domain (Restriction endonuclease-like)"/>
    <property type="match status" value="1"/>
</dbReference>
<dbReference type="Proteomes" id="UP000034921">
    <property type="component" value="Unassembled WGS sequence"/>
</dbReference>
<dbReference type="Proteomes" id="UP000034243">
    <property type="component" value="Unassembled WGS sequence"/>
</dbReference>
<evidence type="ECO:0000313" key="9">
    <source>
        <dbReference type="EMBL" id="KKH28177.1"/>
    </source>
</evidence>
<evidence type="ECO:0000313" key="7">
    <source>
        <dbReference type="EMBL" id="KKG55114.1"/>
    </source>
</evidence>
<evidence type="ECO:0000313" key="8">
    <source>
        <dbReference type="EMBL" id="KKG75812.1"/>
    </source>
</evidence>
<dbReference type="EMBL" id="JJPE01000147">
    <property type="protein sequence ID" value="KKG40803.1"/>
    <property type="molecule type" value="Genomic_DNA"/>
</dbReference>
<dbReference type="Proteomes" id="UP000034577">
    <property type="component" value="Unassembled WGS sequence"/>
</dbReference>
<dbReference type="EMBL" id="JJPD01000191">
    <property type="protein sequence ID" value="KKG36530.1"/>
    <property type="molecule type" value="Genomic_DNA"/>
</dbReference>
<evidence type="ECO:0000313" key="6">
    <source>
        <dbReference type="EMBL" id="KKG52954.1"/>
    </source>
</evidence>
<dbReference type="Proteomes" id="UP000034001">
    <property type="component" value="Unassembled WGS sequence"/>
</dbReference>
<evidence type="ECO:0000313" key="17">
    <source>
        <dbReference type="Proteomes" id="UP000034921"/>
    </source>
</evidence>
<evidence type="ECO:0000313" key="13">
    <source>
        <dbReference type="Proteomes" id="UP000034243"/>
    </source>
</evidence>
<dbReference type="EMBL" id="JJPO01000025">
    <property type="protein sequence ID" value="KKG75812.1"/>
    <property type="molecule type" value="Genomic_DNA"/>
</dbReference>
<dbReference type="Proteomes" id="UP000033878">
    <property type="component" value="Unassembled WGS sequence"/>
</dbReference>
<evidence type="ECO:0000313" key="10">
    <source>
        <dbReference type="EMBL" id="KKH57346.1"/>
    </source>
</evidence>
<evidence type="ECO:0000313" key="15">
    <source>
        <dbReference type="Proteomes" id="UP000034577"/>
    </source>
</evidence>
<protein>
    <submittedName>
        <fullName evidence="9">Uncharacterized protein</fullName>
    </submittedName>
</protein>
<evidence type="ECO:0000313" key="5">
    <source>
        <dbReference type="EMBL" id="KKG42785.1"/>
    </source>
</evidence>
<dbReference type="EMBL" id="JJPB01000021">
    <property type="protein sequence ID" value="KKG34443.1"/>
    <property type="molecule type" value="Genomic_DNA"/>
</dbReference>
<keyword evidence="1" id="KW-0812">Transmembrane</keyword>
<gene>
    <name evidence="3" type="ORF">DU35_02755</name>
    <name evidence="6" type="ORF">DU36_18030</name>
    <name evidence="7" type="ORF">DU38_18085</name>
    <name evidence="5" type="ORF">DU39_00125</name>
    <name evidence="4" type="ORF">DU41_19200</name>
    <name evidence="2" type="ORF">DU49_18425</name>
    <name evidence="9" type="ORF">DU60_18050</name>
    <name evidence="8" type="ORF">DU63_18790</name>
    <name evidence="10" type="ORF">DU74_06765</name>
</gene>
<evidence type="ECO:0000313" key="2">
    <source>
        <dbReference type="EMBL" id="KKG34443.1"/>
    </source>
</evidence>
<evidence type="ECO:0000313" key="16">
    <source>
        <dbReference type="Proteomes" id="UP000034667"/>
    </source>
</evidence>
<comment type="caution">
    <text evidence="9">The sequence shown here is derived from an EMBL/GenBank/DDBJ whole genome shotgun (WGS) entry which is preliminary data.</text>
</comment>
<dbReference type="PATRIC" id="fig|2209.39.peg.24"/>
<accession>A0A0F8LQB2</accession>
<reference evidence="11 12" key="1">
    <citation type="journal article" date="2015" name="ISME J.">
        <title>Genomic and phenotypic differentiation among Methanosarcina mazei populations from Columbia River sediment.</title>
        <authorList>
            <person name="Youngblut N.D."/>
            <person name="Wirth J.S."/>
            <person name="Henriksen J.R."/>
            <person name="Smith M."/>
            <person name="Simon H."/>
            <person name="Metcalf W.W."/>
            <person name="Whitaker R.J."/>
        </authorList>
    </citation>
    <scope>NUCLEOTIDE SEQUENCE [LARGE SCALE GENOMIC DNA]</scope>
    <source>
        <strain evidence="9 17">1.F.M.0.5</strain>
        <strain evidence="10 14">1.H.A.2.6</strain>
        <strain evidence="2">3.F.A.1A.3</strain>
        <strain evidence="3 15">3.F.A.2.12</strain>
        <strain evidence="4 16">3.F.A.2.3</strain>
        <strain evidence="5">3.F.A.2.5</strain>
        <strain evidence="7 12">3.F.A.2.6</strain>
        <strain evidence="6 13">3.F.A.2.7</strain>
        <strain evidence="8 11">3.H.A.2.1</strain>
    </source>
</reference>
<feature type="transmembrane region" description="Helical" evidence="1">
    <location>
        <begin position="48"/>
        <end position="66"/>
    </location>
</feature>
<dbReference type="Proteomes" id="UP000034450">
    <property type="component" value="Unassembled WGS sequence"/>
</dbReference>
<name>A0A0F8LQB2_METMZ</name>
<dbReference type="EMBL" id="JJQE01000092">
    <property type="protein sequence ID" value="KKH28177.1"/>
    <property type="molecule type" value="Genomic_DNA"/>
</dbReference>
<evidence type="ECO:0000313" key="11">
    <source>
        <dbReference type="Proteomes" id="UP000034001"/>
    </source>
</evidence>
<dbReference type="EMBL" id="JJQN01000137">
    <property type="protein sequence ID" value="KKH57346.1"/>
    <property type="molecule type" value="Genomic_DNA"/>
</dbReference>
<dbReference type="AlphaFoldDB" id="A0A0F8LQB2"/>
<dbReference type="EMBL" id="JJPH01000059">
    <property type="protein sequence ID" value="KKG52954.1"/>
    <property type="molecule type" value="Genomic_DNA"/>
</dbReference>
<evidence type="ECO:0000313" key="14">
    <source>
        <dbReference type="Proteomes" id="UP000034450"/>
    </source>
</evidence>
<sequence>MDRKAEEIDKLLNPKMKDPIIGIFSGGFSILLDNIYNDVFKQMGYLRYISFLTILLIIYLSISYLFERYVDRIKTFMKKWKKANIEKLKESKVESNIHENLLNRKYKGLITFVSIPPRNKAKDQWIAECKDTIDKYPQNTNEILGLQGIGQTFRAILHHGEELNHIWLVHSGDSIINIEIIDYFLKNVVKRKLPFTTVEVTAPNDVVHVKSKIDEIYKELPKKIETKNAVIETKDVIADITAGTKIMTSAMFLSCLPSDRNIEYVEQGDNELIEVSISPIFTGLELEPF</sequence>
<evidence type="ECO:0000256" key="1">
    <source>
        <dbReference type="SAM" id="Phobius"/>
    </source>
</evidence>
<dbReference type="Proteomes" id="UP000034667">
    <property type="component" value="Unassembled WGS sequence"/>
</dbReference>
<dbReference type="RefSeq" id="WP_048036599.1">
    <property type="nucleotide sequence ID" value="NZ_JJPB01000021.1"/>
</dbReference>